<geneLocation type="plasmid" evidence="2">
    <name>pJIE186-2</name>
</geneLocation>
<feature type="region of interest" description="Disordered" evidence="1">
    <location>
        <begin position="42"/>
        <end position="61"/>
    </location>
</feature>
<reference evidence="2" key="1">
    <citation type="journal article" date="2013" name="Antimicrob. Agents Chemother.">
        <title>Complete sequence of pJIE186-2, a plasmid carrying multiple virulence factors from a sequence type 131 Escherichia coli O25 strain.</title>
        <authorList>
            <person name="Zong Z."/>
        </authorList>
    </citation>
    <scope>NUCLEOTIDE SEQUENCE</scope>
    <source>
        <strain evidence="2">ST131</strain>
        <plasmid evidence="2">pJIE186-2</plasmid>
    </source>
</reference>
<keyword evidence="2" id="KW-0614">Plasmid</keyword>
<gene>
    <name evidence="2" type="ORF">pJIE186-2_053</name>
</gene>
<keyword evidence="2" id="KW-0812">Transmembrane</keyword>
<dbReference type="EMBL" id="JX077110">
    <property type="protein sequence ID" value="AGC14245.1"/>
    <property type="molecule type" value="Genomic_DNA"/>
</dbReference>
<dbReference type="AlphaFoldDB" id="M1GFE6"/>
<accession>M1GFE6</accession>
<proteinExistence type="predicted"/>
<name>M1GFE6_ECOLX</name>
<protein>
    <submittedName>
        <fullName evidence="2">Putative transmembrane protein</fullName>
    </submittedName>
</protein>
<evidence type="ECO:0000256" key="1">
    <source>
        <dbReference type="SAM" id="MobiDB-lite"/>
    </source>
</evidence>
<organism evidence="2">
    <name type="scientific">Escherichia coli O25b:H4-ST131</name>
    <dbReference type="NCBI Taxonomy" id="941322"/>
    <lineage>
        <taxon>Bacteria</taxon>
        <taxon>Pseudomonadati</taxon>
        <taxon>Pseudomonadota</taxon>
        <taxon>Gammaproteobacteria</taxon>
        <taxon>Enterobacterales</taxon>
        <taxon>Enterobacteriaceae</taxon>
        <taxon>Escherichia</taxon>
    </lineage>
</organism>
<keyword evidence="2" id="KW-0472">Membrane</keyword>
<sequence>MAVFSLTEAMQSLYERSHPETKDHSENPNCMILATPAIVMQSGRNGASSPNDKTAQPIISGTKTPRKVTTLRFQSKDLIRLSKIRDVPYEINSMCATSARVFSSSIINKTCYPVF</sequence>
<evidence type="ECO:0000313" key="2">
    <source>
        <dbReference type="EMBL" id="AGC14245.1"/>
    </source>
</evidence>